<dbReference type="EMBL" id="KN833815">
    <property type="protein sequence ID" value="KIK17978.1"/>
    <property type="molecule type" value="Genomic_DNA"/>
</dbReference>
<evidence type="ECO:0000313" key="2">
    <source>
        <dbReference type="Proteomes" id="UP000054018"/>
    </source>
</evidence>
<reference evidence="2" key="2">
    <citation type="submission" date="2015-01" db="EMBL/GenBank/DDBJ databases">
        <title>Evolutionary Origins and Diversification of the Mycorrhizal Mutualists.</title>
        <authorList>
            <consortium name="DOE Joint Genome Institute"/>
            <consortium name="Mycorrhizal Genomics Consortium"/>
            <person name="Kohler A."/>
            <person name="Kuo A."/>
            <person name="Nagy L.G."/>
            <person name="Floudas D."/>
            <person name="Copeland A."/>
            <person name="Barry K.W."/>
            <person name="Cichocki N."/>
            <person name="Veneault-Fourrey C."/>
            <person name="LaButti K."/>
            <person name="Lindquist E.A."/>
            <person name="Lipzen A."/>
            <person name="Lundell T."/>
            <person name="Morin E."/>
            <person name="Murat C."/>
            <person name="Riley R."/>
            <person name="Ohm R."/>
            <person name="Sun H."/>
            <person name="Tunlid A."/>
            <person name="Henrissat B."/>
            <person name="Grigoriev I.V."/>
            <person name="Hibbett D.S."/>
            <person name="Martin F."/>
        </authorList>
    </citation>
    <scope>NUCLEOTIDE SEQUENCE [LARGE SCALE GENOMIC DNA]</scope>
    <source>
        <strain evidence="2">441</strain>
    </source>
</reference>
<proteinExistence type="predicted"/>
<keyword evidence="2" id="KW-1185">Reference proteome</keyword>
<dbReference type="OrthoDB" id="3218065at2759"/>
<dbReference type="HOGENOM" id="CLU_1759533_0_0_1"/>
<dbReference type="Proteomes" id="UP000054018">
    <property type="component" value="Unassembled WGS sequence"/>
</dbReference>
<evidence type="ECO:0000313" key="1">
    <source>
        <dbReference type="EMBL" id="KIK17978.1"/>
    </source>
</evidence>
<organism evidence="1 2">
    <name type="scientific">Pisolithus microcarpus 441</name>
    <dbReference type="NCBI Taxonomy" id="765257"/>
    <lineage>
        <taxon>Eukaryota</taxon>
        <taxon>Fungi</taxon>
        <taxon>Dikarya</taxon>
        <taxon>Basidiomycota</taxon>
        <taxon>Agaricomycotina</taxon>
        <taxon>Agaricomycetes</taxon>
        <taxon>Agaricomycetidae</taxon>
        <taxon>Boletales</taxon>
        <taxon>Sclerodermatineae</taxon>
        <taxon>Pisolithaceae</taxon>
        <taxon>Pisolithus</taxon>
    </lineage>
</organism>
<protein>
    <submittedName>
        <fullName evidence="1">Uncharacterized protein</fullName>
    </submittedName>
</protein>
<gene>
    <name evidence="1" type="ORF">PISMIDRAFT_14707</name>
</gene>
<accession>A0A0C9ZDG2</accession>
<dbReference type="AlphaFoldDB" id="A0A0C9ZDG2"/>
<sequence length="148" mass="16563">MPRTSKHLLKAAARARAAMAHKWAGPKGTGSPVVAELLNSKDTSELHHGVTDEAEAALECDWDGSINHHGDMMEYSMTGSNDLELEVQELEGKELLQSLGLQIMNEQKLLTALTLYKRLWDGITPREWEKAEKNQHLGYNGLSKRTRQ</sequence>
<reference evidence="1 2" key="1">
    <citation type="submission" date="2014-04" db="EMBL/GenBank/DDBJ databases">
        <authorList>
            <consortium name="DOE Joint Genome Institute"/>
            <person name="Kuo A."/>
            <person name="Kohler A."/>
            <person name="Costa M.D."/>
            <person name="Nagy L.G."/>
            <person name="Floudas D."/>
            <person name="Copeland A."/>
            <person name="Barry K.W."/>
            <person name="Cichocki N."/>
            <person name="Veneault-Fourrey C."/>
            <person name="LaButti K."/>
            <person name="Lindquist E.A."/>
            <person name="Lipzen A."/>
            <person name="Lundell T."/>
            <person name="Morin E."/>
            <person name="Murat C."/>
            <person name="Sun H."/>
            <person name="Tunlid A."/>
            <person name="Henrissat B."/>
            <person name="Grigoriev I.V."/>
            <person name="Hibbett D.S."/>
            <person name="Martin F."/>
            <person name="Nordberg H.P."/>
            <person name="Cantor M.N."/>
            <person name="Hua S.X."/>
        </authorList>
    </citation>
    <scope>NUCLEOTIDE SEQUENCE [LARGE SCALE GENOMIC DNA]</scope>
    <source>
        <strain evidence="1 2">441</strain>
    </source>
</reference>
<name>A0A0C9ZDG2_9AGAM</name>